<organism evidence="2 3">
    <name type="scientific">Paramecium sonneborni</name>
    <dbReference type="NCBI Taxonomy" id="65129"/>
    <lineage>
        <taxon>Eukaryota</taxon>
        <taxon>Sar</taxon>
        <taxon>Alveolata</taxon>
        <taxon>Ciliophora</taxon>
        <taxon>Intramacronucleata</taxon>
        <taxon>Oligohymenophorea</taxon>
        <taxon>Peniculida</taxon>
        <taxon>Parameciidae</taxon>
        <taxon>Paramecium</taxon>
    </lineage>
</organism>
<proteinExistence type="predicted"/>
<evidence type="ECO:0000256" key="1">
    <source>
        <dbReference type="SAM" id="Phobius"/>
    </source>
</evidence>
<comment type="caution">
    <text evidence="2">The sequence shown here is derived from an EMBL/GenBank/DDBJ whole genome shotgun (WGS) entry which is preliminary data.</text>
</comment>
<name>A0A8S1Q0Y4_9CILI</name>
<dbReference type="Proteomes" id="UP000692954">
    <property type="component" value="Unassembled WGS sequence"/>
</dbReference>
<protein>
    <submittedName>
        <fullName evidence="2">Uncharacterized protein</fullName>
    </submittedName>
</protein>
<keyword evidence="3" id="KW-1185">Reference proteome</keyword>
<gene>
    <name evidence="2" type="ORF">PSON_ATCC_30995.1.T0910142</name>
</gene>
<sequence length="55" mass="6557">MQIVVLDSSVLKFHCIVVQLIFYKKNSKFNKWVLFYILQFNLGGLVLFTNYLLWA</sequence>
<dbReference type="OrthoDB" id="10252502at2759"/>
<keyword evidence="1" id="KW-1133">Transmembrane helix</keyword>
<evidence type="ECO:0000313" key="3">
    <source>
        <dbReference type="Proteomes" id="UP000692954"/>
    </source>
</evidence>
<feature type="transmembrane region" description="Helical" evidence="1">
    <location>
        <begin position="33"/>
        <end position="54"/>
    </location>
</feature>
<evidence type="ECO:0000313" key="2">
    <source>
        <dbReference type="EMBL" id="CAD8108579.1"/>
    </source>
</evidence>
<dbReference type="AlphaFoldDB" id="A0A8S1Q0Y4"/>
<keyword evidence="1" id="KW-0812">Transmembrane</keyword>
<reference evidence="2" key="1">
    <citation type="submission" date="2021-01" db="EMBL/GenBank/DDBJ databases">
        <authorList>
            <consortium name="Genoscope - CEA"/>
            <person name="William W."/>
        </authorList>
    </citation>
    <scope>NUCLEOTIDE SEQUENCE</scope>
</reference>
<dbReference type="EMBL" id="CAJJDN010000091">
    <property type="protein sequence ID" value="CAD8108579.1"/>
    <property type="molecule type" value="Genomic_DNA"/>
</dbReference>
<accession>A0A8S1Q0Y4</accession>
<keyword evidence="1" id="KW-0472">Membrane</keyword>